<dbReference type="EMBL" id="ABCB02000019">
    <property type="protein sequence ID" value="EDO60614.1"/>
    <property type="molecule type" value="Genomic_DNA"/>
</dbReference>
<reference evidence="3 5" key="2">
    <citation type="submission" date="2007-08" db="EMBL/GenBank/DDBJ databases">
        <authorList>
            <person name="Fulton L."/>
            <person name="Clifton S."/>
            <person name="Fulton B."/>
            <person name="Xu J."/>
            <person name="Minx P."/>
            <person name="Pepin K.H."/>
            <person name="Johnson M."/>
            <person name="Thiruvilangam P."/>
            <person name="Bhonagiri V."/>
            <person name="Nash W.E."/>
            <person name="Wang C."/>
            <person name="Mardis E.R."/>
            <person name="Wilson R.K."/>
        </authorList>
    </citation>
    <scope>NUCLEOTIDE SEQUENCE [LARGE SCALE GENOMIC DNA]</scope>
    <source>
        <strain evidence="3 5">DSM 753</strain>
    </source>
</reference>
<dbReference type="SUPFAM" id="SSF49367">
    <property type="entry name" value="Superoxide reductase-like"/>
    <property type="match status" value="1"/>
</dbReference>
<dbReference type="GO" id="GO:0016491">
    <property type="term" value="F:oxidoreductase activity"/>
    <property type="evidence" value="ECO:0007669"/>
    <property type="project" value="InterPro"/>
</dbReference>
<organism evidence="3 5">
    <name type="scientific">[Clostridium] leptum DSM 753</name>
    <dbReference type="NCBI Taxonomy" id="428125"/>
    <lineage>
        <taxon>Bacteria</taxon>
        <taxon>Bacillati</taxon>
        <taxon>Bacillota</taxon>
        <taxon>Clostridia</taxon>
        <taxon>Eubacteriales</taxon>
        <taxon>Oscillospiraceae</taxon>
        <taxon>Oscillospiraceae incertae sedis</taxon>
    </lineage>
</organism>
<dbReference type="GO" id="GO:0005506">
    <property type="term" value="F:iron ion binding"/>
    <property type="evidence" value="ECO:0007669"/>
    <property type="project" value="InterPro"/>
</dbReference>
<gene>
    <name evidence="4" type="ORF">CH238_07345</name>
    <name evidence="3" type="ORF">CLOLEP_02210</name>
</gene>
<evidence type="ECO:0000256" key="1">
    <source>
        <dbReference type="ARBA" id="ARBA00023125"/>
    </source>
</evidence>
<dbReference type="SUPFAM" id="SSF47413">
    <property type="entry name" value="lambda repressor-like DNA-binding domains"/>
    <property type="match status" value="1"/>
</dbReference>
<sequence>MNHYVTGSTIKSLREKQRLTQSQLAEKLCVSDKTISKWETGRGFPDISLLKPLACALQVSIPELLSGEQIVNTNRSANVLKSPLYICPICGNILHSTGPAMVSCCGITLPPLEAEDADDEHQPSCEVIDQEHVITFQHSMTKDHYISFAAYCTNNRFDFVKLYPEGDAQASFFCRGHGAFFWYCNHHGLFVKKF</sequence>
<protein>
    <submittedName>
        <fullName evidence="3">DNA-binding helix-turn-helix protein</fullName>
    </submittedName>
    <submittedName>
        <fullName evidence="4">Helix-turn-helix domain-containing protein</fullName>
    </submittedName>
</protein>
<dbReference type="HOGENOM" id="CLU_118960_0_0_9"/>
<feature type="domain" description="HTH cro/C1-type" evidence="2">
    <location>
        <begin position="10"/>
        <end position="64"/>
    </location>
</feature>
<evidence type="ECO:0000313" key="3">
    <source>
        <dbReference type="EMBL" id="EDO60614.1"/>
    </source>
</evidence>
<dbReference type="PROSITE" id="PS50943">
    <property type="entry name" value="HTH_CROC1"/>
    <property type="match status" value="1"/>
</dbReference>
<keyword evidence="6" id="KW-1185">Reference proteome</keyword>
<evidence type="ECO:0000259" key="2">
    <source>
        <dbReference type="PROSITE" id="PS50943"/>
    </source>
</evidence>
<dbReference type="PANTHER" id="PTHR46558:SF11">
    <property type="entry name" value="HTH-TYPE TRANSCRIPTIONAL REGULATOR XRE"/>
    <property type="match status" value="1"/>
</dbReference>
<dbReference type="Gene3D" id="1.10.260.40">
    <property type="entry name" value="lambda repressor-like DNA-binding domains"/>
    <property type="match status" value="1"/>
</dbReference>
<dbReference type="GO" id="GO:0003677">
    <property type="term" value="F:DNA binding"/>
    <property type="evidence" value="ECO:0007669"/>
    <property type="project" value="UniProtKB-KW"/>
</dbReference>
<evidence type="ECO:0000313" key="5">
    <source>
        <dbReference type="Proteomes" id="UP000003490"/>
    </source>
</evidence>
<reference evidence="4 6" key="3">
    <citation type="submission" date="2017-07" db="EMBL/GenBank/DDBJ databases">
        <title>Prevalence of linear plasmids in Cutibacterium (Propionibacterium) acnes isolates obtained from prostatic tissue.</title>
        <authorList>
            <person name="Davidsson S."/>
            <person name="Carlsson J."/>
            <person name="Molling P."/>
            <person name="Andren O."/>
            <person name="Andersson S.-O."/>
            <person name="Brzuszkiewicz E."/>
            <person name="Poehlein A."/>
            <person name="Al-Zeer M."/>
            <person name="Brinkmann V."/>
            <person name="Scavenius C."/>
            <person name="Nazipi S."/>
            <person name="Soderquist B."/>
            <person name="Bruggemann H."/>
        </authorList>
    </citation>
    <scope>NUCLEOTIDE SEQUENCE [LARGE SCALE GENOMIC DNA]</scope>
    <source>
        <strain evidence="4 6">DSM 753</strain>
    </source>
</reference>
<dbReference type="AlphaFoldDB" id="A7VUG4"/>
<dbReference type="Proteomes" id="UP000003490">
    <property type="component" value="Unassembled WGS sequence"/>
</dbReference>
<dbReference type="SMART" id="SM00530">
    <property type="entry name" value="HTH_XRE"/>
    <property type="match status" value="1"/>
</dbReference>
<accession>A7VUG4</accession>
<proteinExistence type="predicted"/>
<evidence type="ECO:0000313" key="6">
    <source>
        <dbReference type="Proteomes" id="UP000220611"/>
    </source>
</evidence>
<evidence type="ECO:0000313" key="4">
    <source>
        <dbReference type="EMBL" id="PEQ24767.1"/>
    </source>
</evidence>
<dbReference type="Pfam" id="PF01381">
    <property type="entry name" value="HTH_3"/>
    <property type="match status" value="1"/>
</dbReference>
<dbReference type="Gene3D" id="2.60.40.730">
    <property type="entry name" value="SOR catalytic domain"/>
    <property type="match status" value="1"/>
</dbReference>
<dbReference type="InterPro" id="IPR036073">
    <property type="entry name" value="Desulfoferrodoxin_Fe-bd_dom_sf"/>
</dbReference>
<dbReference type="Proteomes" id="UP000220611">
    <property type="component" value="Unassembled WGS sequence"/>
</dbReference>
<name>A7VUG4_9FIRM</name>
<dbReference type="OrthoDB" id="9813152at2"/>
<dbReference type="PANTHER" id="PTHR46558">
    <property type="entry name" value="TRACRIPTIONAL REGULATORY PROTEIN-RELATED-RELATED"/>
    <property type="match status" value="1"/>
</dbReference>
<keyword evidence="1 3" id="KW-0238">DNA-binding</keyword>
<dbReference type="InterPro" id="IPR010982">
    <property type="entry name" value="Lambda_DNA-bd_dom_sf"/>
</dbReference>
<dbReference type="CDD" id="cd00093">
    <property type="entry name" value="HTH_XRE"/>
    <property type="match status" value="1"/>
</dbReference>
<reference evidence="3 5" key="1">
    <citation type="submission" date="2007-08" db="EMBL/GenBank/DDBJ databases">
        <title>Draft genome sequence of Clostridium leptum (DSM 753).</title>
        <authorList>
            <person name="Sudarsanam P."/>
            <person name="Ley R."/>
            <person name="Guruge J."/>
            <person name="Turnbaugh P.J."/>
            <person name="Mahowald M."/>
            <person name="Liep D."/>
            <person name="Gordon J."/>
        </authorList>
    </citation>
    <scope>NUCLEOTIDE SEQUENCE [LARGE SCALE GENOMIC DNA]</scope>
    <source>
        <strain evidence="3 5">DSM 753</strain>
    </source>
</reference>
<dbReference type="EMBL" id="NOXF01000004">
    <property type="protein sequence ID" value="PEQ24767.1"/>
    <property type="molecule type" value="Genomic_DNA"/>
</dbReference>
<dbReference type="eggNOG" id="COG1395">
    <property type="taxonomic scope" value="Bacteria"/>
</dbReference>
<comment type="caution">
    <text evidence="3">The sequence shown here is derived from an EMBL/GenBank/DDBJ whole genome shotgun (WGS) entry which is preliminary data.</text>
</comment>
<dbReference type="InterPro" id="IPR001387">
    <property type="entry name" value="Cro/C1-type_HTH"/>
</dbReference>